<proteinExistence type="predicted"/>
<feature type="region of interest" description="Disordered" evidence="1">
    <location>
        <begin position="1"/>
        <end position="20"/>
    </location>
</feature>
<sequence length="89" mass="9968">MPFKKGQSGNAKGRPEGATSEKVKMWEALGSYVVNEGSVRAMQVLQGMDDEEFLHYYITMLEYFKPKQARQTLVGEGDAPLQIVISKDL</sequence>
<evidence type="ECO:0000256" key="1">
    <source>
        <dbReference type="SAM" id="MobiDB-lite"/>
    </source>
</evidence>
<gene>
    <name evidence="2" type="ORF">UFOVP636_46</name>
</gene>
<name>A0A6J5N3A6_9CAUD</name>
<dbReference type="EMBL" id="LR796597">
    <property type="protein sequence ID" value="CAB4153995.1"/>
    <property type="molecule type" value="Genomic_DNA"/>
</dbReference>
<reference evidence="2" key="1">
    <citation type="submission" date="2020-04" db="EMBL/GenBank/DDBJ databases">
        <authorList>
            <person name="Chiriac C."/>
            <person name="Salcher M."/>
            <person name="Ghai R."/>
            <person name="Kavagutti S V."/>
        </authorList>
    </citation>
    <scope>NUCLEOTIDE SEQUENCE</scope>
</reference>
<protein>
    <recommendedName>
        <fullName evidence="3">DUF5681 domain-containing protein</fullName>
    </recommendedName>
</protein>
<evidence type="ECO:0000313" key="2">
    <source>
        <dbReference type="EMBL" id="CAB4153995.1"/>
    </source>
</evidence>
<accession>A0A6J5N3A6</accession>
<organism evidence="2">
    <name type="scientific">uncultured Caudovirales phage</name>
    <dbReference type="NCBI Taxonomy" id="2100421"/>
    <lineage>
        <taxon>Viruses</taxon>
        <taxon>Duplodnaviria</taxon>
        <taxon>Heunggongvirae</taxon>
        <taxon>Uroviricota</taxon>
        <taxon>Caudoviricetes</taxon>
        <taxon>Peduoviridae</taxon>
        <taxon>Maltschvirus</taxon>
        <taxon>Maltschvirus maltsch</taxon>
    </lineage>
</organism>
<evidence type="ECO:0008006" key="3">
    <source>
        <dbReference type="Google" id="ProtNLM"/>
    </source>
</evidence>